<dbReference type="Proteomes" id="UP000198703">
    <property type="component" value="Unassembled WGS sequence"/>
</dbReference>
<accession>A0A1H4EUP8</accession>
<sequence>MAAGSDAPRFLSAGHAAAWLKDRPIAVTMAMAARAALRAGPLLAEPSRAPRDAAWREGVVLPWFRAVALSQRGAELLALDEAAWEATTISEAAVAAAAAAQHAADAAHAAAERAVGVSSSTQRADGAGRAARAAACAAYCLRRAAYRDQSARGRAAGAASRNLSEHDVAASEADAAQVERGDDAARLLSRPLWPDCAAPAAWPGVRVRLTSADRRWAVWTDWWEARARGGDPPAMRDLARIVAETRLPWDRGADAVNDLLARLAVEQGLPWLVEPERPPDAPRDEAAGGEAAEHAYPAGFGPEADAPAPPQPPPQSHPQFPNRISEAEPDPALRDTLAGLDTAARQTLAARAALRALPAMLRPLEWDAEARRASLALPSFRAAATAWTAARSGPGARLAEPRRAAAAGAANIDSAAARAAERACAADAWAALAHAVDAASGVAAMLTPDTPPGAKVMHSSQAAARGAQADVEDAMRADAALLVRDGRPQSLAAAPLWPGGAPRWAVEAWSRLSDALLDSGEGWEVWTGWYEARLGGEAGDPLAERARVALPEPVWSLPPAEANAVIARAVAPDAPAQISDAKALLAAARGVIRLLPLLRRSLAESQRERHPAIRATLALPAFRTAAAAWAMAHGGPAQPLRSAMDWSARKLPTAPTNSRTGQAAAWLARTVATPRGFASAAGYARGESSAPGEAYEFARADLREAFLHDLGFGPEPAPAPGPPPMRQLWPGEPPRWWDENAAALNSILQDAGEDWAVWLDWLGDRLNGRPADIAFETSLLTLDDALWDAGPAAVNAEIARMIADREGAGAEDEPSAPEPPAERPAPVHFEMRDGALRPAPPLAEAARPGFVAAARAGLVAAADDLLAAGAGRQNPRLATVLGRLREALGPDPDALDAMSLGVCAGRLSAQAARADETLMPQDAAELVALDIELQRFLAHLPEWRAYLEDVSRGFDAPEVEQAAVADAAAAMEAIARAAPDLIAEDAAESLAELRDAATPDPSPDDPTPLAPALARRSYLRAARSALRALAAHALGPVARGAGKGVEKAAEGAAFAAAGVGVVAGLSALAARLPSEFGWLAAVVGHIARLVGLA</sequence>
<organism evidence="2 3">
    <name type="scientific">Rubrimonas cliftonensis</name>
    <dbReference type="NCBI Taxonomy" id="89524"/>
    <lineage>
        <taxon>Bacteria</taxon>
        <taxon>Pseudomonadati</taxon>
        <taxon>Pseudomonadota</taxon>
        <taxon>Alphaproteobacteria</taxon>
        <taxon>Rhodobacterales</taxon>
        <taxon>Paracoccaceae</taxon>
        <taxon>Rubrimonas</taxon>
    </lineage>
</organism>
<feature type="compositionally biased region" description="Low complexity" evidence="1">
    <location>
        <begin position="288"/>
        <end position="306"/>
    </location>
</feature>
<dbReference type="RefSeq" id="WP_093255496.1">
    <property type="nucleotide sequence ID" value="NZ_FNQM01000016.1"/>
</dbReference>
<reference evidence="2 3" key="1">
    <citation type="submission" date="2016-10" db="EMBL/GenBank/DDBJ databases">
        <authorList>
            <person name="de Groot N.N."/>
        </authorList>
    </citation>
    <scope>NUCLEOTIDE SEQUENCE [LARGE SCALE GENOMIC DNA]</scope>
    <source>
        <strain evidence="2 3">DSM 15345</strain>
    </source>
</reference>
<feature type="region of interest" description="Disordered" evidence="1">
    <location>
        <begin position="806"/>
        <end position="826"/>
    </location>
</feature>
<evidence type="ECO:0000313" key="3">
    <source>
        <dbReference type="Proteomes" id="UP000198703"/>
    </source>
</evidence>
<feature type="region of interest" description="Disordered" evidence="1">
    <location>
        <begin position="271"/>
        <end position="327"/>
    </location>
</feature>
<name>A0A1H4EUP8_9RHOB</name>
<feature type="compositionally biased region" description="Basic and acidic residues" evidence="1">
    <location>
        <begin position="274"/>
        <end position="286"/>
    </location>
</feature>
<dbReference type="STRING" id="89524.SAMN05444370_1168"/>
<dbReference type="EMBL" id="FNQM01000016">
    <property type="protein sequence ID" value="SEA88723.1"/>
    <property type="molecule type" value="Genomic_DNA"/>
</dbReference>
<dbReference type="OrthoDB" id="7877008at2"/>
<feature type="compositionally biased region" description="Pro residues" evidence="1">
    <location>
        <begin position="307"/>
        <end position="316"/>
    </location>
</feature>
<evidence type="ECO:0000256" key="1">
    <source>
        <dbReference type="SAM" id="MobiDB-lite"/>
    </source>
</evidence>
<protein>
    <submittedName>
        <fullName evidence="2">Uncharacterized protein</fullName>
    </submittedName>
</protein>
<evidence type="ECO:0000313" key="2">
    <source>
        <dbReference type="EMBL" id="SEA88723.1"/>
    </source>
</evidence>
<gene>
    <name evidence="2" type="ORF">SAMN05444370_1168</name>
</gene>
<keyword evidence="3" id="KW-1185">Reference proteome</keyword>
<dbReference type="AlphaFoldDB" id="A0A1H4EUP8"/>
<proteinExistence type="predicted"/>